<dbReference type="InterPro" id="IPR000182">
    <property type="entry name" value="GNAT_dom"/>
</dbReference>
<dbReference type="GO" id="GO:0016747">
    <property type="term" value="F:acyltransferase activity, transferring groups other than amino-acyl groups"/>
    <property type="evidence" value="ECO:0007669"/>
    <property type="project" value="InterPro"/>
</dbReference>
<reference evidence="3" key="1">
    <citation type="submission" date="2016-08" db="EMBL/GenBank/DDBJ databases">
        <authorList>
            <person name="Varghese N."/>
            <person name="Submissions Spin"/>
        </authorList>
    </citation>
    <scope>NUCLEOTIDE SEQUENCE [LARGE SCALE GENOMIC DNA]</scope>
    <source>
        <strain evidence="3">CCBAU 57015</strain>
    </source>
</reference>
<dbReference type="CDD" id="cd04301">
    <property type="entry name" value="NAT_SF"/>
    <property type="match status" value="1"/>
</dbReference>
<dbReference type="Pfam" id="PF00583">
    <property type="entry name" value="Acetyltransf_1"/>
    <property type="match status" value="1"/>
</dbReference>
<accession>A0A1C3VRY0</accession>
<organism evidence="2 3">
    <name type="scientific">Rhizobium hainanense</name>
    <dbReference type="NCBI Taxonomy" id="52131"/>
    <lineage>
        <taxon>Bacteria</taxon>
        <taxon>Pseudomonadati</taxon>
        <taxon>Pseudomonadota</taxon>
        <taxon>Alphaproteobacteria</taxon>
        <taxon>Hyphomicrobiales</taxon>
        <taxon>Rhizobiaceae</taxon>
        <taxon>Rhizobium/Agrobacterium group</taxon>
        <taxon>Rhizobium</taxon>
    </lineage>
</organism>
<evidence type="ECO:0000313" key="3">
    <source>
        <dbReference type="Proteomes" id="UP000186228"/>
    </source>
</evidence>
<dbReference type="Gene3D" id="3.40.630.30">
    <property type="match status" value="1"/>
</dbReference>
<dbReference type="EMBL" id="FMAC01000007">
    <property type="protein sequence ID" value="SCB30550.1"/>
    <property type="molecule type" value="Genomic_DNA"/>
</dbReference>
<gene>
    <name evidence="2" type="ORF">GA0061100_107324</name>
</gene>
<dbReference type="PROSITE" id="PS51186">
    <property type="entry name" value="GNAT"/>
    <property type="match status" value="1"/>
</dbReference>
<dbReference type="PANTHER" id="PTHR43072">
    <property type="entry name" value="N-ACETYLTRANSFERASE"/>
    <property type="match status" value="1"/>
</dbReference>
<dbReference type="SUPFAM" id="SSF55729">
    <property type="entry name" value="Acyl-CoA N-acyltransferases (Nat)"/>
    <property type="match status" value="1"/>
</dbReference>
<dbReference type="OrthoDB" id="5459937at2"/>
<sequence length="186" mass="20891">MKQDKTIIVRPSRESDVDAMLAIYRRHIHRGVEAGVDDSDTPQPDDLRERRKNLKDRRFPHVVAIEGEKVVGYAYVVLFRKRPAYRYTVKHSIYVHHDHVGQGVGSLLMRGLIDACAAAGFRQMIGYIDADNAASLALHERFGFARVGLLPAVAYRYGRWADTVMVQRSLGPGSTTQPPPPPLSTR</sequence>
<evidence type="ECO:0000313" key="2">
    <source>
        <dbReference type="EMBL" id="SCB30550.1"/>
    </source>
</evidence>
<keyword evidence="3" id="KW-1185">Reference proteome</keyword>
<feature type="domain" description="N-acetyltransferase" evidence="1">
    <location>
        <begin position="7"/>
        <end position="162"/>
    </location>
</feature>
<keyword evidence="2" id="KW-0808">Transferase</keyword>
<dbReference type="InterPro" id="IPR016181">
    <property type="entry name" value="Acyl_CoA_acyltransferase"/>
</dbReference>
<name>A0A1C3VRY0_9HYPH</name>
<dbReference type="PANTHER" id="PTHR43072:SF8">
    <property type="entry name" value="ACYLTRANSFERASE FABY-RELATED"/>
    <property type="match status" value="1"/>
</dbReference>
<protein>
    <submittedName>
        <fullName evidence="2">Phosphinothricin acetyltransferase</fullName>
    </submittedName>
</protein>
<dbReference type="Proteomes" id="UP000186228">
    <property type="component" value="Unassembled WGS sequence"/>
</dbReference>
<dbReference type="RefSeq" id="WP_075855073.1">
    <property type="nucleotide sequence ID" value="NZ_FMAC01000007.1"/>
</dbReference>
<evidence type="ECO:0000259" key="1">
    <source>
        <dbReference type="PROSITE" id="PS51186"/>
    </source>
</evidence>
<dbReference type="STRING" id="52131.GA0061100_107324"/>
<proteinExistence type="predicted"/>
<dbReference type="AlphaFoldDB" id="A0A1C3VRY0"/>